<name>A0ACB9VHW0_9CETA</name>
<comment type="caution">
    <text evidence="1">The sequence shown here is derived from an EMBL/GenBank/DDBJ whole genome shotgun (WGS) entry which is preliminary data.</text>
</comment>
<accession>A0ACB9VHW0</accession>
<proteinExistence type="predicted"/>
<feature type="non-terminal residue" evidence="1">
    <location>
        <position position="546"/>
    </location>
</feature>
<evidence type="ECO:0000313" key="2">
    <source>
        <dbReference type="Proteomes" id="UP001057279"/>
    </source>
</evidence>
<dbReference type="EMBL" id="CM043027">
    <property type="protein sequence ID" value="KAI4589331.1"/>
    <property type="molecule type" value="Genomic_DNA"/>
</dbReference>
<organism evidence="1 2">
    <name type="scientific">Ovis ammon polii x Ovis aries</name>
    <dbReference type="NCBI Taxonomy" id="2918886"/>
    <lineage>
        <taxon>Eukaryota</taxon>
        <taxon>Metazoa</taxon>
        <taxon>Chordata</taxon>
        <taxon>Craniata</taxon>
        <taxon>Vertebrata</taxon>
        <taxon>Euteleostomi</taxon>
        <taxon>Mammalia</taxon>
        <taxon>Eutheria</taxon>
        <taxon>Laurasiatheria</taxon>
        <taxon>Artiodactyla</taxon>
        <taxon>Ruminantia</taxon>
        <taxon>Pecora</taxon>
        <taxon>Bovidae</taxon>
        <taxon>Caprinae</taxon>
        <taxon>Ovis</taxon>
    </lineage>
</organism>
<sequence>MAAAGARRSPGPSSGLRGRLRLGFQPPPPLLLLLLLAGAAAAASREPDSPCRLKTVTVSTLPALRESDIGWSGTRAGAGAGAAAAAAASPGSAGSAGTAAESRLLLFVRNELPGRVAVQDDLDNTELPFFTLASASTFSCLFIILSSAFRRGTELAVLMSFQLLDNLLYFLSLPLLIIKKLQMFLIEQLQVVSKGKSDVETGYSQTLSEAGEIAKDSFNPCLASLSSHLLASEEVEEFPPSLFYSFILAAASHRVSTVFQVVCLLPFVYVAIVSLPPDFRMWSWAIRSETTRKKVRYKDPLKKYQERWWNRVLPWTEGGSVHECIPTGRVALGKRHNSPESPEETGQGEESSLISVSPFGSVTSRCCVSVSVSALHDEILHTLRASSPRVCSLPTSLSLSPPSEIPPVPWASVEILSILLNTEMASCFSDGLSGTGQRSPRSKRRRFSKPPPTVSASFCTWLCQPNVAAPGALCLCHFRDSEHKMSGTAADISLVHWRQQWLENGTLYFHVSMSSSGQLAQATAPTLQEPSEIVEEQMHILHISVM</sequence>
<reference evidence="1" key="1">
    <citation type="submission" date="2022-03" db="EMBL/GenBank/DDBJ databases">
        <title>Genomic analyses of argali, domestic sheep and their hybrids provide insights into chromosomal evolution, heterosis and genetic basis of agronomic traits.</title>
        <authorList>
            <person name="Li M."/>
        </authorList>
    </citation>
    <scope>NUCLEOTIDE SEQUENCE</scope>
    <source>
        <strain evidence="1">F1 hybrid</strain>
    </source>
</reference>
<dbReference type="Proteomes" id="UP001057279">
    <property type="component" value="Linkage Group LG02"/>
</dbReference>
<gene>
    <name evidence="1" type="ORF">MJG53_003739</name>
</gene>
<keyword evidence="2" id="KW-1185">Reference proteome</keyword>
<protein>
    <submittedName>
        <fullName evidence="1">Uncharacterized protein</fullName>
    </submittedName>
</protein>
<evidence type="ECO:0000313" key="1">
    <source>
        <dbReference type="EMBL" id="KAI4589331.1"/>
    </source>
</evidence>